<evidence type="ECO:0000313" key="2">
    <source>
        <dbReference type="EMBL" id="JAD72289.1"/>
    </source>
</evidence>
<organism evidence="2">
    <name type="scientific">Arundo donax</name>
    <name type="common">Giant reed</name>
    <name type="synonym">Donax arundinaceus</name>
    <dbReference type="NCBI Taxonomy" id="35708"/>
    <lineage>
        <taxon>Eukaryota</taxon>
        <taxon>Viridiplantae</taxon>
        <taxon>Streptophyta</taxon>
        <taxon>Embryophyta</taxon>
        <taxon>Tracheophyta</taxon>
        <taxon>Spermatophyta</taxon>
        <taxon>Magnoliopsida</taxon>
        <taxon>Liliopsida</taxon>
        <taxon>Poales</taxon>
        <taxon>Poaceae</taxon>
        <taxon>PACMAD clade</taxon>
        <taxon>Arundinoideae</taxon>
        <taxon>Arundineae</taxon>
        <taxon>Arundo</taxon>
    </lineage>
</organism>
<feature type="region of interest" description="Disordered" evidence="1">
    <location>
        <begin position="1"/>
        <end position="44"/>
    </location>
</feature>
<dbReference type="EMBL" id="GBRH01225606">
    <property type="protein sequence ID" value="JAD72289.1"/>
    <property type="molecule type" value="Transcribed_RNA"/>
</dbReference>
<dbReference type="AlphaFoldDB" id="A0A0A9C7L9"/>
<reference evidence="2" key="1">
    <citation type="submission" date="2014-09" db="EMBL/GenBank/DDBJ databases">
        <authorList>
            <person name="Magalhaes I.L.F."/>
            <person name="Oliveira U."/>
            <person name="Santos F.R."/>
            <person name="Vidigal T.H.D.A."/>
            <person name="Brescovit A.D."/>
            <person name="Santos A.J."/>
        </authorList>
    </citation>
    <scope>NUCLEOTIDE SEQUENCE</scope>
    <source>
        <tissue evidence="2">Shoot tissue taken approximately 20 cm above the soil surface</tissue>
    </source>
</reference>
<proteinExistence type="predicted"/>
<name>A0A0A9C7L9_ARUDO</name>
<feature type="compositionally biased region" description="Acidic residues" evidence="1">
    <location>
        <begin position="13"/>
        <end position="24"/>
    </location>
</feature>
<evidence type="ECO:0000256" key="1">
    <source>
        <dbReference type="SAM" id="MobiDB-lite"/>
    </source>
</evidence>
<protein>
    <submittedName>
        <fullName evidence="2">Uncharacterized protein</fullName>
    </submittedName>
</protein>
<sequence>MSSSLDSIRSDDETAAESEIETEESDTKLLWTSLADEFGSERMG</sequence>
<accession>A0A0A9C7L9</accession>
<reference evidence="2" key="2">
    <citation type="journal article" date="2015" name="Data Brief">
        <title>Shoot transcriptome of the giant reed, Arundo donax.</title>
        <authorList>
            <person name="Barrero R.A."/>
            <person name="Guerrero F.D."/>
            <person name="Moolhuijzen P."/>
            <person name="Goolsby J.A."/>
            <person name="Tidwell J."/>
            <person name="Bellgard S.E."/>
            <person name="Bellgard M.I."/>
        </authorList>
    </citation>
    <scope>NUCLEOTIDE SEQUENCE</scope>
    <source>
        <tissue evidence="2">Shoot tissue taken approximately 20 cm above the soil surface</tissue>
    </source>
</reference>